<keyword evidence="1" id="KW-0677">Repeat</keyword>
<gene>
    <name evidence="4" type="ORF">CPB83DRAFT_858926</name>
</gene>
<evidence type="ECO:0000313" key="5">
    <source>
        <dbReference type="Proteomes" id="UP000807306"/>
    </source>
</evidence>
<feature type="domain" description="BRCT" evidence="3">
    <location>
        <begin position="140"/>
        <end position="238"/>
    </location>
</feature>
<feature type="compositionally biased region" description="Basic and acidic residues" evidence="2">
    <location>
        <begin position="335"/>
        <end position="353"/>
    </location>
</feature>
<keyword evidence="5" id="KW-1185">Reference proteome</keyword>
<evidence type="ECO:0000256" key="1">
    <source>
        <dbReference type="ARBA" id="ARBA00022737"/>
    </source>
</evidence>
<dbReference type="Pfam" id="PF12738">
    <property type="entry name" value="PTCB-BRCT"/>
    <property type="match status" value="2"/>
</dbReference>
<dbReference type="PANTHER" id="PTHR13561">
    <property type="entry name" value="DNA REPLICATION REGULATOR DPB11-RELATED"/>
    <property type="match status" value="1"/>
</dbReference>
<feature type="domain" description="BRCT" evidence="3">
    <location>
        <begin position="49"/>
        <end position="122"/>
    </location>
</feature>
<organism evidence="4 5">
    <name type="scientific">Crepidotus variabilis</name>
    <dbReference type="NCBI Taxonomy" id="179855"/>
    <lineage>
        <taxon>Eukaryota</taxon>
        <taxon>Fungi</taxon>
        <taxon>Dikarya</taxon>
        <taxon>Basidiomycota</taxon>
        <taxon>Agaricomycotina</taxon>
        <taxon>Agaricomycetes</taxon>
        <taxon>Agaricomycetidae</taxon>
        <taxon>Agaricales</taxon>
        <taxon>Agaricineae</taxon>
        <taxon>Crepidotaceae</taxon>
        <taxon>Crepidotus</taxon>
    </lineage>
</organism>
<feature type="compositionally biased region" description="Low complexity" evidence="2">
    <location>
        <begin position="832"/>
        <end position="846"/>
    </location>
</feature>
<dbReference type="PANTHER" id="PTHR13561:SF20">
    <property type="entry name" value="DNA TOPOISOMERASE 2-BINDING PROTEIN 1"/>
    <property type="match status" value="1"/>
</dbReference>
<feature type="compositionally biased region" description="Basic and acidic residues" evidence="2">
    <location>
        <begin position="233"/>
        <end position="247"/>
    </location>
</feature>
<feature type="compositionally biased region" description="Basic residues" evidence="2">
    <location>
        <begin position="904"/>
        <end position="913"/>
    </location>
</feature>
<dbReference type="Gene3D" id="3.40.50.10190">
    <property type="entry name" value="BRCT domain"/>
    <property type="match status" value="4"/>
</dbReference>
<evidence type="ECO:0000259" key="3">
    <source>
        <dbReference type="PROSITE" id="PS50172"/>
    </source>
</evidence>
<sequence length="1066" mass="115924">MRRRGNKSHKVPNVKLRPAEKGSTLQPLDESCWAQETQVNSDDTTAIDLCPRPFKGAVICATGIQDKPTLFKQAVELGATPSLAFTDRVTHLVADEHGGAKYTCAVERKIPIMQASWITESYDIWLRGDDVDMAESIETHRLPIFSGVIICPSGISDVTRRTRISRLVVQHQGVYATKLERPVKVTHLLCSGDEETDKMRYAEKFNGRGEAKIHLVWEEWFWDSVNFGGRFDETKYGVKRPRPEPRTQPETSTPNPASSEVSSQHDQAFPSSSAPQVSEPQSNKGNHTADDALPEDEQAFTNVLPAVTLQLWSTLLNRRGYQVADGEVILSPSKIKDGNGGKKPEKHFAEDTPKPALLPEGASVISAFRRANSFAPVASRKDSSSGLPFRKGASASVAAMAQVPVAGPSRIIPADTEPLPQLPSAMDDSTTSELPSQIFAGMTFQLLGEAKTANVRQAIEKLGGNLSSLDDDEHEDVTFIVVRLVSGSKFYKQEDYSFVKAKYRTECWLESCIYEDRLCGPEEQVSFLPLDISLPVKGADKVLLSISGFEQAESCGLKRLLRALGINLATTFTKRTTHLLCPSGVGLKFDKAQEWGIPVVGMEWVWEIRRTGIVKTTAGFEIVRREDQESMRVDGGTDAEIVLEGSKPDKGKGRAIENAMDIDEVVEVKMNGITNNKPHPPESAQPSVPLKKSKSLAGVERQSTILIPQPQPPERSHSMFGLPNDTLGGERASSSFFEEQRLYSSLPQTAPSERPPMSGRSLQPAKTMSLNHDQLAEETPQDVPSKSLPPTAPVTRQPTLLDIDEPLSDGLDLVDQERVPSSRTPSPMKTPSSSLRKTASTSSRLSVSPVKFDKQVAKALQESIKSLLGKRSSPESDELGGVESESEELPPQPVLVEVAPRGGRAGKKLRPQRSRPQVRQASEASVPVPVPAPPSAVKKRSKAGSQKHGPSPNRPRTRAARKSAAAASGNPDAFIANPFGSYGDESQNGADKLESQQESIRVMYEDGSQRDEQKRLISLLKTNSGNAVLAAGAGVSVAVESETLTLGASTSSALRQTRRSARVAGF</sequence>
<feature type="compositionally biased region" description="Polar residues" evidence="2">
    <location>
        <begin position="732"/>
        <end position="751"/>
    </location>
</feature>
<comment type="caution">
    <text evidence="4">The sequence shown here is derived from an EMBL/GenBank/DDBJ whole genome shotgun (WGS) entry which is preliminary data.</text>
</comment>
<reference evidence="4" key="1">
    <citation type="submission" date="2020-11" db="EMBL/GenBank/DDBJ databases">
        <authorList>
            <consortium name="DOE Joint Genome Institute"/>
            <person name="Ahrendt S."/>
            <person name="Riley R."/>
            <person name="Andreopoulos W."/>
            <person name="Labutti K."/>
            <person name="Pangilinan J."/>
            <person name="Ruiz-Duenas F.J."/>
            <person name="Barrasa J.M."/>
            <person name="Sanchez-Garcia M."/>
            <person name="Camarero S."/>
            <person name="Miyauchi S."/>
            <person name="Serrano A."/>
            <person name="Linde D."/>
            <person name="Babiker R."/>
            <person name="Drula E."/>
            <person name="Ayuso-Fernandez I."/>
            <person name="Pacheco R."/>
            <person name="Padilla G."/>
            <person name="Ferreira P."/>
            <person name="Barriuso J."/>
            <person name="Kellner H."/>
            <person name="Castanera R."/>
            <person name="Alfaro M."/>
            <person name="Ramirez L."/>
            <person name="Pisabarro A.G."/>
            <person name="Kuo A."/>
            <person name="Tritt A."/>
            <person name="Lipzen A."/>
            <person name="He G."/>
            <person name="Yan M."/>
            <person name="Ng V."/>
            <person name="Cullen D."/>
            <person name="Martin F."/>
            <person name="Rosso M.-N."/>
            <person name="Henrissat B."/>
            <person name="Hibbett D."/>
            <person name="Martinez A.T."/>
            <person name="Grigoriev I.V."/>
        </authorList>
    </citation>
    <scope>NUCLEOTIDE SEQUENCE</scope>
    <source>
        <strain evidence="4">CBS 506.95</strain>
    </source>
</reference>
<feature type="compositionally biased region" description="Basic residues" evidence="2">
    <location>
        <begin position="1"/>
        <end position="12"/>
    </location>
</feature>
<proteinExistence type="predicted"/>
<dbReference type="InterPro" id="IPR001357">
    <property type="entry name" value="BRCT_dom"/>
</dbReference>
<feature type="region of interest" description="Disordered" evidence="2">
    <location>
        <begin position="672"/>
        <end position="851"/>
    </location>
</feature>
<dbReference type="GO" id="GO:0006270">
    <property type="term" value="P:DNA replication initiation"/>
    <property type="evidence" value="ECO:0007669"/>
    <property type="project" value="TreeGrafter"/>
</dbReference>
<dbReference type="PROSITE" id="PS50172">
    <property type="entry name" value="BRCT"/>
    <property type="match status" value="4"/>
</dbReference>
<dbReference type="SMART" id="SM00292">
    <property type="entry name" value="BRCT"/>
    <property type="match status" value="4"/>
</dbReference>
<dbReference type="Proteomes" id="UP000807306">
    <property type="component" value="Unassembled WGS sequence"/>
</dbReference>
<feature type="region of interest" description="Disordered" evidence="2">
    <location>
        <begin position="1"/>
        <end position="23"/>
    </location>
</feature>
<protein>
    <recommendedName>
        <fullName evidence="3">BRCT domain-containing protein</fullName>
    </recommendedName>
</protein>
<feature type="region of interest" description="Disordered" evidence="2">
    <location>
        <begin position="865"/>
        <end position="995"/>
    </location>
</feature>
<dbReference type="GO" id="GO:0033314">
    <property type="term" value="P:mitotic DNA replication checkpoint signaling"/>
    <property type="evidence" value="ECO:0007669"/>
    <property type="project" value="TreeGrafter"/>
</dbReference>
<dbReference type="CDD" id="cd17731">
    <property type="entry name" value="BRCT_TopBP1_rpt2_like"/>
    <property type="match status" value="1"/>
</dbReference>
<feature type="compositionally biased region" description="Polar residues" evidence="2">
    <location>
        <begin position="255"/>
        <end position="286"/>
    </location>
</feature>
<name>A0A9P6JM08_9AGAR</name>
<feature type="domain" description="BRCT" evidence="3">
    <location>
        <begin position="531"/>
        <end position="607"/>
    </location>
</feature>
<dbReference type="AlphaFoldDB" id="A0A9P6JM08"/>
<feature type="region of interest" description="Disordered" evidence="2">
    <location>
        <begin position="335"/>
        <end position="356"/>
    </location>
</feature>
<dbReference type="InterPro" id="IPR059215">
    <property type="entry name" value="BRCT2_TopBP1-like"/>
</dbReference>
<evidence type="ECO:0000313" key="4">
    <source>
        <dbReference type="EMBL" id="KAF9525812.1"/>
    </source>
</evidence>
<feature type="domain" description="BRCT" evidence="3">
    <location>
        <begin position="434"/>
        <end position="526"/>
    </location>
</feature>
<accession>A0A9P6JM08</accession>
<feature type="compositionally biased region" description="Polar residues" evidence="2">
    <location>
        <begin position="821"/>
        <end position="831"/>
    </location>
</feature>
<dbReference type="InterPro" id="IPR036420">
    <property type="entry name" value="BRCT_dom_sf"/>
</dbReference>
<evidence type="ECO:0000256" key="2">
    <source>
        <dbReference type="SAM" id="MobiDB-lite"/>
    </source>
</evidence>
<dbReference type="OrthoDB" id="251770at2759"/>
<dbReference type="GO" id="GO:0007095">
    <property type="term" value="P:mitotic G2 DNA damage checkpoint signaling"/>
    <property type="evidence" value="ECO:0007669"/>
    <property type="project" value="TreeGrafter"/>
</dbReference>
<dbReference type="EMBL" id="MU157879">
    <property type="protein sequence ID" value="KAF9525812.1"/>
    <property type="molecule type" value="Genomic_DNA"/>
</dbReference>
<feature type="compositionally biased region" description="Acidic residues" evidence="2">
    <location>
        <begin position="875"/>
        <end position="888"/>
    </location>
</feature>
<feature type="region of interest" description="Disordered" evidence="2">
    <location>
        <begin position="233"/>
        <end position="291"/>
    </location>
</feature>
<dbReference type="SUPFAM" id="SSF52113">
    <property type="entry name" value="BRCT domain"/>
    <property type="match status" value="4"/>
</dbReference>
<feature type="compositionally biased region" description="Polar residues" evidence="2">
    <location>
        <begin position="760"/>
        <end position="772"/>
    </location>
</feature>